<evidence type="ECO:0000256" key="4">
    <source>
        <dbReference type="ARBA" id="ARBA00023136"/>
    </source>
</evidence>
<feature type="transmembrane region" description="Helical" evidence="5">
    <location>
        <begin position="307"/>
        <end position="329"/>
    </location>
</feature>
<feature type="domain" description="ABC-2 type transporter transmembrane" evidence="6">
    <location>
        <begin position="19"/>
        <end position="381"/>
    </location>
</feature>
<protein>
    <recommendedName>
        <fullName evidence="6">ABC-2 type transporter transmembrane domain-containing protein</fullName>
    </recommendedName>
</protein>
<keyword evidence="3 5" id="KW-1133">Transmembrane helix</keyword>
<name>I6XP01_9BACT</name>
<evidence type="ECO:0000256" key="1">
    <source>
        <dbReference type="ARBA" id="ARBA00004141"/>
    </source>
</evidence>
<organism evidence="7">
    <name type="scientific">uncultured bacterium r_01</name>
    <dbReference type="NCBI Taxonomy" id="1132276"/>
    <lineage>
        <taxon>Bacteria</taxon>
        <taxon>environmental samples</taxon>
    </lineage>
</organism>
<evidence type="ECO:0000256" key="2">
    <source>
        <dbReference type="ARBA" id="ARBA00022692"/>
    </source>
</evidence>
<evidence type="ECO:0000256" key="3">
    <source>
        <dbReference type="ARBA" id="ARBA00022989"/>
    </source>
</evidence>
<feature type="transmembrane region" description="Helical" evidence="5">
    <location>
        <begin position="198"/>
        <end position="217"/>
    </location>
</feature>
<reference evidence="7" key="1">
    <citation type="journal article" date="2012" name="PLoS ONE">
        <title>Functional metagenomics unveils a multifunctional glycosyl hydrolase from the family 43 catalysing the breakdown of plant polymers in the calf rumen.</title>
        <authorList>
            <person name="Ferrer M."/>
            <person name="Ghazi A."/>
            <person name="Beloqui A."/>
            <person name="Vieites J.M."/>
            <person name="Lopez-Cortes N."/>
            <person name="Marin-Navarro J."/>
            <person name="Nechitaylo T.Y."/>
            <person name="Guazzaroni M.E."/>
            <person name="Polaina J."/>
            <person name="Waliczek A."/>
            <person name="Chernikova T.N."/>
            <person name="Reva O.N."/>
            <person name="Golyshina O.V."/>
            <person name="Golyshin P.N."/>
        </authorList>
    </citation>
    <scope>NUCLEOTIDE SEQUENCE</scope>
</reference>
<proteinExistence type="predicted"/>
<evidence type="ECO:0000313" key="7">
    <source>
        <dbReference type="EMBL" id="AFN57643.1"/>
    </source>
</evidence>
<feature type="transmembrane region" description="Helical" evidence="5">
    <location>
        <begin position="237"/>
        <end position="261"/>
    </location>
</feature>
<dbReference type="GO" id="GO:0016020">
    <property type="term" value="C:membrane"/>
    <property type="evidence" value="ECO:0007669"/>
    <property type="project" value="UniProtKB-SubCell"/>
</dbReference>
<dbReference type="AlphaFoldDB" id="I6XP01"/>
<dbReference type="Gene3D" id="3.40.1710.10">
    <property type="entry name" value="abc type-2 transporter like domain"/>
    <property type="match status" value="1"/>
</dbReference>
<dbReference type="Pfam" id="PF12698">
    <property type="entry name" value="ABC2_membrane_3"/>
    <property type="match status" value="1"/>
</dbReference>
<dbReference type="GO" id="GO:0140359">
    <property type="term" value="F:ABC-type transporter activity"/>
    <property type="evidence" value="ECO:0007669"/>
    <property type="project" value="InterPro"/>
</dbReference>
<keyword evidence="2 5" id="KW-0812">Transmembrane</keyword>
<keyword evidence="4 5" id="KW-0472">Membrane</keyword>
<feature type="transmembrane region" description="Helical" evidence="5">
    <location>
        <begin position="341"/>
        <end position="360"/>
    </location>
</feature>
<evidence type="ECO:0000259" key="6">
    <source>
        <dbReference type="Pfam" id="PF12698"/>
    </source>
</evidence>
<comment type="subcellular location">
    <subcellularLocation>
        <location evidence="1">Membrane</location>
        <topology evidence="1">Multi-pass membrane protein</topology>
    </subcellularLocation>
</comment>
<sequence length="394" mass="43209">MHLYKSFFRLLKRNPTGILIYLGIFIAMLVLLMTISRVDTGTSAEFNSSARISYVDNDDSALSRGLIEYLSANNELTDLEGKSESSILDIVFFGITNYHMTIEDGFGEAVGRGETEGPAKIRYNTDFEMSAAIYGIDASVNNYINAYLDYRTLGYSDEEAADKAVKLLKDGSKVSIISGDKPETAAGDELVIAQMNQFFCYLSLGFLSLGVGHTIIANNEVNVGKRIDASPVSRKKISFANTAGLITSGIVLWIIFMLINVIFGHNTQVFTQYWWVIAVNSLLATLVNCAIASVITAFNITSNSLSMITNIVTLSMSFISGVFVPQWLLGESVLRVARFLPFYWAVYANNMTYSASGVAFDMNELLMCFGVQVLFAVVLALAAAFIKSSRASRV</sequence>
<feature type="transmembrane region" description="Helical" evidence="5">
    <location>
        <begin position="366"/>
        <end position="386"/>
    </location>
</feature>
<feature type="transmembrane region" description="Helical" evidence="5">
    <location>
        <begin position="273"/>
        <end position="295"/>
    </location>
</feature>
<dbReference type="EMBL" id="JQ303337">
    <property type="protein sequence ID" value="AFN57643.1"/>
    <property type="molecule type" value="Genomic_DNA"/>
</dbReference>
<dbReference type="InterPro" id="IPR013525">
    <property type="entry name" value="ABC2_TM"/>
</dbReference>
<feature type="transmembrane region" description="Helical" evidence="5">
    <location>
        <begin position="18"/>
        <end position="35"/>
    </location>
</feature>
<accession>I6XP01</accession>
<evidence type="ECO:0000256" key="5">
    <source>
        <dbReference type="SAM" id="Phobius"/>
    </source>
</evidence>